<reference evidence="1 2" key="1">
    <citation type="journal article" date="2020" name="Cell">
        <title>Large-Scale Comparative Analyses of Tick Genomes Elucidate Their Genetic Diversity and Vector Capacities.</title>
        <authorList>
            <consortium name="Tick Genome and Microbiome Consortium (TIGMIC)"/>
            <person name="Jia N."/>
            <person name="Wang J."/>
            <person name="Shi W."/>
            <person name="Du L."/>
            <person name="Sun Y."/>
            <person name="Zhan W."/>
            <person name="Jiang J.F."/>
            <person name="Wang Q."/>
            <person name="Zhang B."/>
            <person name="Ji P."/>
            <person name="Bell-Sakyi L."/>
            <person name="Cui X.M."/>
            <person name="Yuan T.T."/>
            <person name="Jiang B.G."/>
            <person name="Yang W.F."/>
            <person name="Lam T.T."/>
            <person name="Chang Q.C."/>
            <person name="Ding S.J."/>
            <person name="Wang X.J."/>
            <person name="Zhu J.G."/>
            <person name="Ruan X.D."/>
            <person name="Zhao L."/>
            <person name="Wei J.T."/>
            <person name="Ye R.Z."/>
            <person name="Que T.C."/>
            <person name="Du C.H."/>
            <person name="Zhou Y.H."/>
            <person name="Cheng J.X."/>
            <person name="Dai P.F."/>
            <person name="Guo W.B."/>
            <person name="Han X.H."/>
            <person name="Huang E.J."/>
            <person name="Li L.F."/>
            <person name="Wei W."/>
            <person name="Gao Y.C."/>
            <person name="Liu J.Z."/>
            <person name="Shao H.Z."/>
            <person name="Wang X."/>
            <person name="Wang C.C."/>
            <person name="Yang T.C."/>
            <person name="Huo Q.B."/>
            <person name="Li W."/>
            <person name="Chen H.Y."/>
            <person name="Chen S.E."/>
            <person name="Zhou L.G."/>
            <person name="Ni X.B."/>
            <person name="Tian J.H."/>
            <person name="Sheng Y."/>
            <person name="Liu T."/>
            <person name="Pan Y.S."/>
            <person name="Xia L.Y."/>
            <person name="Li J."/>
            <person name="Zhao F."/>
            <person name="Cao W.C."/>
        </authorList>
    </citation>
    <scope>NUCLEOTIDE SEQUENCE [LARGE SCALE GENOMIC DNA]</scope>
    <source>
        <strain evidence="1">Iper-2018</strain>
    </source>
</reference>
<name>A0AC60Q2L1_IXOPE</name>
<organism evidence="1 2">
    <name type="scientific">Ixodes persulcatus</name>
    <name type="common">Taiga tick</name>
    <dbReference type="NCBI Taxonomy" id="34615"/>
    <lineage>
        <taxon>Eukaryota</taxon>
        <taxon>Metazoa</taxon>
        <taxon>Ecdysozoa</taxon>
        <taxon>Arthropoda</taxon>
        <taxon>Chelicerata</taxon>
        <taxon>Arachnida</taxon>
        <taxon>Acari</taxon>
        <taxon>Parasitiformes</taxon>
        <taxon>Ixodida</taxon>
        <taxon>Ixodoidea</taxon>
        <taxon>Ixodidae</taxon>
        <taxon>Ixodinae</taxon>
        <taxon>Ixodes</taxon>
    </lineage>
</organism>
<comment type="caution">
    <text evidence="1">The sequence shown here is derived from an EMBL/GenBank/DDBJ whole genome shotgun (WGS) entry which is preliminary data.</text>
</comment>
<sequence length="306" mass="34551">MFEKSDQRKNVSGYVEYVDTLKQLIRQHSTKSHGGRRRRKRWWDGEVQAAIQLRKEVNRQHRFALHAGSSHEIAEKWKMYQEQKNATKQLVQQKLAAADLDKIREIRSEPVEATTEKEWESVVRKRVREQENVQWLEAARTKSTLTMYAELKQQITAETRLYDNSLGSCLLFEARAGALRTLVYKQRFDNNVQSTVCRVCEEPKSRRWNPPATGDVESWLARTAGSAAASDEWGTMRRKGASFPYAIIAMATTAPAGPTRSSRPQEQNPGSSPLGPPLVPSLSAAAARCCTALGTRLYTKASLLSS</sequence>
<accession>A0AC60Q2L1</accession>
<dbReference type="Proteomes" id="UP000805193">
    <property type="component" value="Unassembled WGS sequence"/>
</dbReference>
<gene>
    <name evidence="1" type="ORF">HPB47_025059</name>
</gene>
<protein>
    <submittedName>
        <fullName evidence="1">Uncharacterized protein</fullName>
    </submittedName>
</protein>
<dbReference type="EMBL" id="JABSTQ010009581">
    <property type="protein sequence ID" value="KAG0427915.1"/>
    <property type="molecule type" value="Genomic_DNA"/>
</dbReference>
<evidence type="ECO:0000313" key="1">
    <source>
        <dbReference type="EMBL" id="KAG0427915.1"/>
    </source>
</evidence>
<keyword evidence="2" id="KW-1185">Reference proteome</keyword>
<evidence type="ECO:0000313" key="2">
    <source>
        <dbReference type="Proteomes" id="UP000805193"/>
    </source>
</evidence>
<proteinExistence type="predicted"/>